<keyword evidence="7 9" id="KW-0324">Glycolysis</keyword>
<evidence type="ECO:0000256" key="1">
    <source>
        <dbReference type="ARBA" id="ARBA00004680"/>
    </source>
</evidence>
<dbReference type="CDD" id="cd00311">
    <property type="entry name" value="TIM"/>
    <property type="match status" value="1"/>
</dbReference>
<dbReference type="GO" id="GO:0006094">
    <property type="term" value="P:gluconeogenesis"/>
    <property type="evidence" value="ECO:0007669"/>
    <property type="project" value="UniProtKB-UniRule"/>
</dbReference>
<accession>A0A1G5V7Q4</accession>
<evidence type="ECO:0000313" key="12">
    <source>
        <dbReference type="Proteomes" id="UP000199689"/>
    </source>
</evidence>
<dbReference type="UniPathway" id="UPA00138"/>
<feature type="active site" description="Proton acceptor" evidence="9">
    <location>
        <position position="165"/>
    </location>
</feature>
<evidence type="ECO:0000256" key="2">
    <source>
        <dbReference type="ARBA" id="ARBA00007422"/>
    </source>
</evidence>
<dbReference type="InterPro" id="IPR035990">
    <property type="entry name" value="TIM_sf"/>
</dbReference>
<dbReference type="FunFam" id="3.20.20.70:FF:000016">
    <property type="entry name" value="Triosephosphate isomerase"/>
    <property type="match status" value="1"/>
</dbReference>
<dbReference type="InterPro" id="IPR022896">
    <property type="entry name" value="TrioseP_Isoase_bac/euk"/>
</dbReference>
<organism evidence="11 12">
    <name type="scientific">Allisonella histaminiformans</name>
    <dbReference type="NCBI Taxonomy" id="209880"/>
    <lineage>
        <taxon>Bacteria</taxon>
        <taxon>Bacillati</taxon>
        <taxon>Bacillota</taxon>
        <taxon>Negativicutes</taxon>
        <taxon>Veillonellales</taxon>
        <taxon>Veillonellaceae</taxon>
        <taxon>Allisonella</taxon>
    </lineage>
</organism>
<keyword evidence="6 9" id="KW-0963">Cytoplasm</keyword>
<dbReference type="InterPro" id="IPR000652">
    <property type="entry name" value="Triosephosphate_isomerase"/>
</dbReference>
<evidence type="ECO:0000256" key="6">
    <source>
        <dbReference type="ARBA" id="ARBA00022490"/>
    </source>
</evidence>
<dbReference type="InterPro" id="IPR020861">
    <property type="entry name" value="Triosephosphate_isomerase_AS"/>
</dbReference>
<dbReference type="STRING" id="209880.SAMN02910343_00448"/>
<evidence type="ECO:0000256" key="7">
    <source>
        <dbReference type="ARBA" id="ARBA00023152"/>
    </source>
</evidence>
<dbReference type="RefSeq" id="WP_268761813.1">
    <property type="nucleotide sequence ID" value="NZ_FMXA01000005.1"/>
</dbReference>
<dbReference type="EMBL" id="FMXA01000005">
    <property type="protein sequence ID" value="SDA41961.1"/>
    <property type="molecule type" value="Genomic_DNA"/>
</dbReference>
<dbReference type="GO" id="GO:0006096">
    <property type="term" value="P:glycolytic process"/>
    <property type="evidence" value="ECO:0007669"/>
    <property type="project" value="UniProtKB-UniRule"/>
</dbReference>
<comment type="pathway">
    <text evidence="1 9 10">Carbohydrate degradation; glycolysis; D-glyceraldehyde 3-phosphate from glycerone phosphate: step 1/1.</text>
</comment>
<dbReference type="UniPathway" id="UPA00109">
    <property type="reaction ID" value="UER00189"/>
</dbReference>
<comment type="pathway">
    <text evidence="9 10">Carbohydrate biosynthesis; gluconeogenesis.</text>
</comment>
<dbReference type="PROSITE" id="PS51440">
    <property type="entry name" value="TIM_2"/>
    <property type="match status" value="1"/>
</dbReference>
<feature type="active site" description="Electrophile" evidence="9">
    <location>
        <position position="93"/>
    </location>
</feature>
<dbReference type="Pfam" id="PF00121">
    <property type="entry name" value="TIM"/>
    <property type="match status" value="1"/>
</dbReference>
<comment type="similarity">
    <text evidence="2 9 10">Belongs to the triosephosphate isomerase family.</text>
</comment>
<dbReference type="NCBIfam" id="TIGR00419">
    <property type="entry name" value="tim"/>
    <property type="match status" value="1"/>
</dbReference>
<comment type="catalytic activity">
    <reaction evidence="9 10">
        <text>D-glyceraldehyde 3-phosphate = dihydroxyacetone phosphate</text>
        <dbReference type="Rhea" id="RHEA:18585"/>
        <dbReference type="ChEBI" id="CHEBI:57642"/>
        <dbReference type="ChEBI" id="CHEBI:59776"/>
        <dbReference type="EC" id="5.3.1.1"/>
    </reaction>
</comment>
<dbReference type="HAMAP" id="MF_00147_B">
    <property type="entry name" value="TIM_B"/>
    <property type="match status" value="1"/>
</dbReference>
<dbReference type="PROSITE" id="PS00171">
    <property type="entry name" value="TIM_1"/>
    <property type="match status" value="1"/>
</dbReference>
<comment type="subcellular location">
    <subcellularLocation>
        <location evidence="9 10">Cytoplasm</location>
    </subcellularLocation>
</comment>
<feature type="binding site" evidence="9">
    <location>
        <position position="171"/>
    </location>
    <ligand>
        <name>substrate</name>
    </ligand>
</feature>
<evidence type="ECO:0000313" key="11">
    <source>
        <dbReference type="EMBL" id="SDA41961.1"/>
    </source>
</evidence>
<feature type="binding site" evidence="9">
    <location>
        <begin position="9"/>
        <end position="11"/>
    </location>
    <ligand>
        <name>substrate</name>
    </ligand>
</feature>
<evidence type="ECO:0000256" key="8">
    <source>
        <dbReference type="ARBA" id="ARBA00023235"/>
    </source>
</evidence>
<dbReference type="GO" id="GO:0005829">
    <property type="term" value="C:cytosol"/>
    <property type="evidence" value="ECO:0007669"/>
    <property type="project" value="TreeGrafter"/>
</dbReference>
<gene>
    <name evidence="9" type="primary">tpiA</name>
    <name evidence="11" type="ORF">SAMN02910343_00448</name>
</gene>
<dbReference type="SUPFAM" id="SSF51351">
    <property type="entry name" value="Triosephosphate isomerase (TIM)"/>
    <property type="match status" value="1"/>
</dbReference>
<evidence type="ECO:0000256" key="5">
    <source>
        <dbReference type="ARBA" id="ARBA00022432"/>
    </source>
</evidence>
<dbReference type="Proteomes" id="UP000199689">
    <property type="component" value="Unassembled WGS sequence"/>
</dbReference>
<dbReference type="Gene3D" id="3.20.20.70">
    <property type="entry name" value="Aldolase class I"/>
    <property type="match status" value="1"/>
</dbReference>
<sequence length="248" mass="27220">MRQPLIAGNWKMNLGLKEAVSLISELKKVKPNKAEMLICPPFVDLPAASEMVQGTHIQLGAQNMYPEEKGAFTGEISPAMLKELHCRYVICGHSERRHIMGESDEFIHRKVVSALAHGLTPILCTGETAEQRNEGRTEEIIREELETALFNIPSEQAETIVIAYEPIWAIGTGVAATAVDAQAVAHFIRGELTRLYGETTAEKIRILYGGSVKAANIEDFMAQKDIDGGLIGGASLKAAEFKEIYEKV</sequence>
<evidence type="ECO:0000256" key="4">
    <source>
        <dbReference type="ARBA" id="ARBA00019397"/>
    </source>
</evidence>
<feature type="binding site" evidence="9">
    <location>
        <position position="211"/>
    </location>
    <ligand>
        <name>substrate</name>
    </ligand>
</feature>
<name>A0A1G5V7Q4_9FIRM</name>
<keyword evidence="12" id="KW-1185">Reference proteome</keyword>
<keyword evidence="8 9" id="KW-0413">Isomerase</keyword>
<dbReference type="PANTHER" id="PTHR21139">
    <property type="entry name" value="TRIOSEPHOSPHATE ISOMERASE"/>
    <property type="match status" value="1"/>
</dbReference>
<evidence type="ECO:0000256" key="9">
    <source>
        <dbReference type="HAMAP-Rule" id="MF_00147"/>
    </source>
</evidence>
<dbReference type="GeneID" id="87755494"/>
<dbReference type="PANTHER" id="PTHR21139:SF42">
    <property type="entry name" value="TRIOSEPHOSPHATE ISOMERASE"/>
    <property type="match status" value="1"/>
</dbReference>
<dbReference type="AlphaFoldDB" id="A0A1G5V7Q4"/>
<evidence type="ECO:0000256" key="10">
    <source>
        <dbReference type="RuleBase" id="RU363013"/>
    </source>
</evidence>
<dbReference type="EC" id="5.3.1.1" evidence="3 9"/>
<dbReference type="GO" id="GO:0019563">
    <property type="term" value="P:glycerol catabolic process"/>
    <property type="evidence" value="ECO:0007669"/>
    <property type="project" value="TreeGrafter"/>
</dbReference>
<comment type="subunit">
    <text evidence="9 10">Homodimer.</text>
</comment>
<proteinExistence type="inferred from homology"/>
<keyword evidence="5 9" id="KW-0312">Gluconeogenesis</keyword>
<dbReference type="GO" id="GO:0004807">
    <property type="term" value="F:triose-phosphate isomerase activity"/>
    <property type="evidence" value="ECO:0007669"/>
    <property type="project" value="UniProtKB-UniRule"/>
</dbReference>
<evidence type="ECO:0000256" key="3">
    <source>
        <dbReference type="ARBA" id="ARBA00011940"/>
    </source>
</evidence>
<dbReference type="InterPro" id="IPR013785">
    <property type="entry name" value="Aldolase_TIM"/>
</dbReference>
<reference evidence="11 12" key="1">
    <citation type="submission" date="2016-10" db="EMBL/GenBank/DDBJ databases">
        <authorList>
            <person name="de Groot N.N."/>
        </authorList>
    </citation>
    <scope>NUCLEOTIDE SEQUENCE [LARGE SCALE GENOMIC DNA]</scope>
    <source>
        <strain evidence="11 12">DSM 15230</strain>
    </source>
</reference>
<protein>
    <recommendedName>
        <fullName evidence="4 9">Triosephosphate isomerase</fullName>
        <shortName evidence="9">TIM</shortName>
        <shortName evidence="9">TPI</shortName>
        <ecNumber evidence="3 9">5.3.1.1</ecNumber>
    </recommendedName>
    <alternativeName>
        <fullName evidence="9">Triose-phosphate isomerase</fullName>
    </alternativeName>
</protein>
<comment type="function">
    <text evidence="9">Involved in the gluconeogenesis. Catalyzes stereospecifically the conversion of dihydroxyacetone phosphate (DHAP) to D-glyceraldehyde-3-phosphate (G3P).</text>
</comment>
<dbReference type="GO" id="GO:0046166">
    <property type="term" value="P:glyceraldehyde-3-phosphate biosynthetic process"/>
    <property type="evidence" value="ECO:0007669"/>
    <property type="project" value="TreeGrafter"/>
</dbReference>
<feature type="binding site" evidence="9">
    <location>
        <begin position="232"/>
        <end position="233"/>
    </location>
    <ligand>
        <name>substrate</name>
    </ligand>
</feature>